<dbReference type="Proteomes" id="UP000237347">
    <property type="component" value="Unassembled WGS sequence"/>
</dbReference>
<keyword evidence="3" id="KW-0812">Transmembrane</keyword>
<evidence type="ECO:0000256" key="1">
    <source>
        <dbReference type="ARBA" id="ARBA00010992"/>
    </source>
</evidence>
<feature type="transmembrane region" description="Helical" evidence="3">
    <location>
        <begin position="48"/>
        <end position="70"/>
    </location>
</feature>
<dbReference type="AlphaFoldDB" id="A0AAW0JTP3"/>
<comment type="caution">
    <text evidence="4">The sequence shown here is derived from an EMBL/GenBank/DDBJ whole genome shotgun (WGS) entry which is preliminary data.</text>
</comment>
<keyword evidence="2" id="KW-0813">Transport</keyword>
<dbReference type="GO" id="GO:0016020">
    <property type="term" value="C:membrane"/>
    <property type="evidence" value="ECO:0007669"/>
    <property type="project" value="TreeGrafter"/>
</dbReference>
<reference evidence="4 5" key="1">
    <citation type="journal article" date="2018" name="Sci. Data">
        <title>The draft genome sequence of cork oak.</title>
        <authorList>
            <person name="Ramos A.M."/>
            <person name="Usie A."/>
            <person name="Barbosa P."/>
            <person name="Barros P.M."/>
            <person name="Capote T."/>
            <person name="Chaves I."/>
            <person name="Simoes F."/>
            <person name="Abreu I."/>
            <person name="Carrasquinho I."/>
            <person name="Faro C."/>
            <person name="Guimaraes J.B."/>
            <person name="Mendonca D."/>
            <person name="Nobrega F."/>
            <person name="Rodrigues L."/>
            <person name="Saibo N.J.M."/>
            <person name="Varela M.C."/>
            <person name="Egas C."/>
            <person name="Matos J."/>
            <person name="Miguel C.M."/>
            <person name="Oliveira M.M."/>
            <person name="Ricardo C.P."/>
            <person name="Goncalves S."/>
        </authorList>
    </citation>
    <scope>NUCLEOTIDE SEQUENCE [LARGE SCALE GENOMIC DNA]</scope>
    <source>
        <strain evidence="5">cv. HL8</strain>
    </source>
</reference>
<organism evidence="4 5">
    <name type="scientific">Quercus suber</name>
    <name type="common">Cork oak</name>
    <dbReference type="NCBI Taxonomy" id="58331"/>
    <lineage>
        <taxon>Eukaryota</taxon>
        <taxon>Viridiplantae</taxon>
        <taxon>Streptophyta</taxon>
        <taxon>Embryophyta</taxon>
        <taxon>Tracheophyta</taxon>
        <taxon>Spermatophyta</taxon>
        <taxon>Magnoliopsida</taxon>
        <taxon>eudicotyledons</taxon>
        <taxon>Gunneridae</taxon>
        <taxon>Pentapetalae</taxon>
        <taxon>rosids</taxon>
        <taxon>fabids</taxon>
        <taxon>Fagales</taxon>
        <taxon>Fagaceae</taxon>
        <taxon>Quercus</taxon>
    </lineage>
</organism>
<sequence length="99" mass="10490">AKIGSKKECEVALQQLRGQNTDISQEVAETRVGLGLVVLQQFGGVNGITFYASAIFISTNSIDGIGVILIDKSGQRPLLLVFVVGTCLGCLLMGLSFFL</sequence>
<keyword evidence="2" id="KW-0762">Sugar transport</keyword>
<dbReference type="InterPro" id="IPR036259">
    <property type="entry name" value="MFS_trans_sf"/>
</dbReference>
<dbReference type="PANTHER" id="PTHR48021">
    <property type="match status" value="1"/>
</dbReference>
<proteinExistence type="inferred from homology"/>
<comment type="similarity">
    <text evidence="1">Belongs to the major facilitator superfamily. Sugar transporter (TC 2.A.1.1) family.</text>
</comment>
<evidence type="ECO:0000256" key="3">
    <source>
        <dbReference type="SAM" id="Phobius"/>
    </source>
</evidence>
<evidence type="ECO:0000313" key="5">
    <source>
        <dbReference type="Proteomes" id="UP000237347"/>
    </source>
</evidence>
<dbReference type="Gene3D" id="1.20.1250.20">
    <property type="entry name" value="MFS general substrate transporter like domains"/>
    <property type="match status" value="1"/>
</dbReference>
<keyword evidence="3" id="KW-0472">Membrane</keyword>
<dbReference type="EMBL" id="PKMF04000473">
    <property type="protein sequence ID" value="KAK7829793.1"/>
    <property type="molecule type" value="Genomic_DNA"/>
</dbReference>
<gene>
    <name evidence="4" type="ORF">CFP56_028856</name>
</gene>
<dbReference type="GO" id="GO:0022857">
    <property type="term" value="F:transmembrane transporter activity"/>
    <property type="evidence" value="ECO:0007669"/>
    <property type="project" value="TreeGrafter"/>
</dbReference>
<accession>A0AAW0JTP3</accession>
<name>A0AAW0JTP3_QUESU</name>
<feature type="non-terminal residue" evidence="4">
    <location>
        <position position="1"/>
    </location>
</feature>
<dbReference type="InterPro" id="IPR050549">
    <property type="entry name" value="MFS_Trehalose_Transporter"/>
</dbReference>
<keyword evidence="3" id="KW-1133">Transmembrane helix</keyword>
<protein>
    <submittedName>
        <fullName evidence="4">Sugar transporter erd6-like 5</fullName>
    </submittedName>
</protein>
<dbReference type="PANTHER" id="PTHR48021:SF25">
    <property type="entry name" value="SUGAR TRANSPORTER ERD6-LIKE 5"/>
    <property type="match status" value="1"/>
</dbReference>
<feature type="transmembrane region" description="Helical" evidence="3">
    <location>
        <begin position="77"/>
        <end position="98"/>
    </location>
</feature>
<evidence type="ECO:0000313" key="4">
    <source>
        <dbReference type="EMBL" id="KAK7829793.1"/>
    </source>
</evidence>
<evidence type="ECO:0000256" key="2">
    <source>
        <dbReference type="ARBA" id="ARBA00022597"/>
    </source>
</evidence>
<keyword evidence="5" id="KW-1185">Reference proteome</keyword>